<dbReference type="eggNOG" id="KOG2515">
    <property type="taxonomic scope" value="Eukaryota"/>
</dbReference>
<sequence>MSFLNSSPLVALPLLGYCLFAVFIVSIFLYRSTTRRRQTPKSRTPPPEKAGSVSSFKRSDRIPGVWPPSDFVTPLPPPYPNWSLSTPPLPYRPFRHGPKYFITMGLRRLSFSDWIELDSDYLSYHSQKASRIISRGKKCCDTLPSALPHAYELLEELCRYLPARYPSLYRKTDRGMDNIVTGESFDIMERPLKEDPMQMAARWVQDDLAIMVEGGDGQYYLQAGATLLTGFWRLGDKMGMGLDEIHRSGDVPGFESKLRKGMENFFGRLKVEECMGRSNYFIQVDGELPWSPSIGSEDGQPGEFGWFTAEGEKPIEQIYFRSERQSLRRLPKTGGVVFTIRTYFVPVTEIVKEPYVPGRLASAIRSWDDDVAKYKGRERYEKVLLAYLDKEHQKQVEAGLPLEKEEEVVSYPF</sequence>
<gene>
    <name evidence="3" type="ORF">PCON_02595</name>
</gene>
<feature type="region of interest" description="Disordered" evidence="1">
    <location>
        <begin position="36"/>
        <end position="60"/>
    </location>
</feature>
<evidence type="ECO:0000313" key="4">
    <source>
        <dbReference type="Proteomes" id="UP000018144"/>
    </source>
</evidence>
<keyword evidence="2" id="KW-0472">Membrane</keyword>
<dbReference type="AlphaFoldDB" id="U4KY59"/>
<keyword evidence="4" id="KW-1185">Reference proteome</keyword>
<dbReference type="Pfam" id="PF11927">
    <property type="entry name" value="HODM_asu-like"/>
    <property type="match status" value="1"/>
</dbReference>
<proteinExistence type="predicted"/>
<evidence type="ECO:0000313" key="3">
    <source>
        <dbReference type="EMBL" id="CCX04519.1"/>
    </source>
</evidence>
<keyword evidence="2" id="KW-1133">Transmembrane helix</keyword>
<protein>
    <submittedName>
        <fullName evidence="3">Uncharacterized protein</fullName>
    </submittedName>
</protein>
<dbReference type="STRING" id="1076935.U4KY59"/>
<accession>U4KY59</accession>
<dbReference type="OMA" id="TMGIRNM"/>
<dbReference type="EMBL" id="HF935207">
    <property type="protein sequence ID" value="CCX04519.1"/>
    <property type="molecule type" value="Genomic_DNA"/>
</dbReference>
<dbReference type="OrthoDB" id="497541at2759"/>
<evidence type="ECO:0000256" key="2">
    <source>
        <dbReference type="SAM" id="Phobius"/>
    </source>
</evidence>
<feature type="transmembrane region" description="Helical" evidence="2">
    <location>
        <begin position="12"/>
        <end position="30"/>
    </location>
</feature>
<evidence type="ECO:0000256" key="1">
    <source>
        <dbReference type="SAM" id="MobiDB-lite"/>
    </source>
</evidence>
<dbReference type="InterPro" id="IPR021848">
    <property type="entry name" value="HODM_asu-like"/>
</dbReference>
<dbReference type="Proteomes" id="UP000018144">
    <property type="component" value="Unassembled WGS sequence"/>
</dbReference>
<reference evidence="3 4" key="1">
    <citation type="journal article" date="2013" name="PLoS Genet.">
        <title>The genome and development-dependent transcriptomes of Pyronema confluens: a window into fungal evolution.</title>
        <authorList>
            <person name="Traeger S."/>
            <person name="Altegoer F."/>
            <person name="Freitag M."/>
            <person name="Gabaldon T."/>
            <person name="Kempken F."/>
            <person name="Kumar A."/>
            <person name="Marcet-Houben M."/>
            <person name="Poggeler S."/>
            <person name="Stajich J.E."/>
            <person name="Nowrousian M."/>
        </authorList>
    </citation>
    <scope>NUCLEOTIDE SEQUENCE [LARGE SCALE GENOMIC DNA]</scope>
    <source>
        <strain evidence="4">CBS 100304</strain>
        <tissue evidence="3">Vegetative mycelium</tissue>
    </source>
</reference>
<organism evidence="3 4">
    <name type="scientific">Pyronema omphalodes (strain CBS 100304)</name>
    <name type="common">Pyronema confluens</name>
    <dbReference type="NCBI Taxonomy" id="1076935"/>
    <lineage>
        <taxon>Eukaryota</taxon>
        <taxon>Fungi</taxon>
        <taxon>Dikarya</taxon>
        <taxon>Ascomycota</taxon>
        <taxon>Pezizomycotina</taxon>
        <taxon>Pezizomycetes</taxon>
        <taxon>Pezizales</taxon>
        <taxon>Pyronemataceae</taxon>
        <taxon>Pyronema</taxon>
    </lineage>
</organism>
<keyword evidence="2" id="KW-0812">Transmembrane</keyword>
<name>U4KY59_PYROM</name>